<dbReference type="RefSeq" id="WP_239153462.1">
    <property type="nucleotide sequence ID" value="NZ_BOPF01000026.1"/>
</dbReference>
<feature type="transmembrane region" description="Helical" evidence="2">
    <location>
        <begin position="175"/>
        <end position="198"/>
    </location>
</feature>
<dbReference type="EMBL" id="BOPF01000026">
    <property type="protein sequence ID" value="GIJ49321.1"/>
    <property type="molecule type" value="Genomic_DNA"/>
</dbReference>
<dbReference type="Pfam" id="PF00884">
    <property type="entry name" value="Sulfatase"/>
    <property type="match status" value="1"/>
</dbReference>
<accession>A0A8J3YQ25</accession>
<dbReference type="AlphaFoldDB" id="A0A8J3YQ25"/>
<keyword evidence="2" id="KW-0472">Membrane</keyword>
<gene>
    <name evidence="4" type="ORF">Val02_62070</name>
</gene>
<comment type="caution">
    <text evidence="4">The sequence shown here is derived from an EMBL/GenBank/DDBJ whole genome shotgun (WGS) entry which is preliminary data.</text>
</comment>
<reference evidence="4" key="1">
    <citation type="submission" date="2021-01" db="EMBL/GenBank/DDBJ databases">
        <title>Whole genome shotgun sequence of Virgisporangium aliadipatigenens NBRC 105644.</title>
        <authorList>
            <person name="Komaki H."/>
            <person name="Tamura T."/>
        </authorList>
    </citation>
    <scope>NUCLEOTIDE SEQUENCE</scope>
    <source>
        <strain evidence="4">NBRC 105644</strain>
    </source>
</reference>
<feature type="region of interest" description="Disordered" evidence="1">
    <location>
        <begin position="1"/>
        <end position="23"/>
    </location>
</feature>
<dbReference type="SUPFAM" id="SSF53649">
    <property type="entry name" value="Alkaline phosphatase-like"/>
    <property type="match status" value="1"/>
</dbReference>
<evidence type="ECO:0000313" key="5">
    <source>
        <dbReference type="Proteomes" id="UP000619260"/>
    </source>
</evidence>
<evidence type="ECO:0000256" key="1">
    <source>
        <dbReference type="SAM" id="MobiDB-lite"/>
    </source>
</evidence>
<feature type="transmembrane region" description="Helical" evidence="2">
    <location>
        <begin position="86"/>
        <end position="112"/>
    </location>
</feature>
<feature type="domain" description="Sulfatase N-terminal" evidence="3">
    <location>
        <begin position="292"/>
        <end position="498"/>
    </location>
</feature>
<dbReference type="Gene3D" id="3.40.720.10">
    <property type="entry name" value="Alkaline Phosphatase, subunit A"/>
    <property type="match status" value="1"/>
</dbReference>
<evidence type="ECO:0000256" key="2">
    <source>
        <dbReference type="SAM" id="Phobius"/>
    </source>
</evidence>
<keyword evidence="2" id="KW-0812">Transmembrane</keyword>
<keyword evidence="5" id="KW-1185">Reference proteome</keyword>
<feature type="transmembrane region" description="Helical" evidence="2">
    <location>
        <begin position="140"/>
        <end position="163"/>
    </location>
</feature>
<dbReference type="Proteomes" id="UP000619260">
    <property type="component" value="Unassembled WGS sequence"/>
</dbReference>
<sequence>MALITRPRPDSAPPAAEPPVRRSRPRWRRIASDLLTAGAFLLVMAILTAPNRIERLTPGEFVRIPVEGVLAAALLLGVPARARRPVAAVIGLALGIVGVLKIVDMAFIALVARSFDPVLDWSLLPVAVETLKETFGRAGAYGLATLAVSAAIGVPLLTMLAVLRLSRLGVRHRDATTRGTIVLAVVWVVCAAMSVQLVPGAPFASRTVAGLTYYRMVAMRKSLADERAFAAQARQDPFRNVPSDKLLTGLRGKNVIVAFVESYGRDAVQNPLYATQVGAVLADADGRLRAKGFASRSAFLTSPVYGGGSWMAHATLQSGLRVDNQQRFRTLVSSERLTLAQAFRSAEWRTVAVTPASVRAWPEASYFGFGDVYDSRNLGYRGPRFGYAAMPDQFTLEALRRRTAGGRPFMAEVDLVSSHTPWAPVPRMVGWDELGDGSVFGPIAAAGATPDEVWRDADRIRTEYRRSIEYSLTSLLSYVERYGDADTVVVFLGDHQPASPVVAADASRDVPVTVLARDPAVLSRVAGWGWRDGLRPAPDAPVWPMADFRDRFLTAFA</sequence>
<organism evidence="4 5">
    <name type="scientific">Virgisporangium aliadipatigenens</name>
    <dbReference type="NCBI Taxonomy" id="741659"/>
    <lineage>
        <taxon>Bacteria</taxon>
        <taxon>Bacillati</taxon>
        <taxon>Actinomycetota</taxon>
        <taxon>Actinomycetes</taxon>
        <taxon>Micromonosporales</taxon>
        <taxon>Micromonosporaceae</taxon>
        <taxon>Virgisporangium</taxon>
    </lineage>
</organism>
<name>A0A8J3YQ25_9ACTN</name>
<evidence type="ECO:0000313" key="4">
    <source>
        <dbReference type="EMBL" id="GIJ49321.1"/>
    </source>
</evidence>
<proteinExistence type="predicted"/>
<keyword evidence="2" id="KW-1133">Transmembrane helix</keyword>
<dbReference type="InterPro" id="IPR017850">
    <property type="entry name" value="Alkaline_phosphatase_core_sf"/>
</dbReference>
<feature type="transmembrane region" description="Helical" evidence="2">
    <location>
        <begin position="30"/>
        <end position="49"/>
    </location>
</feature>
<dbReference type="InterPro" id="IPR000917">
    <property type="entry name" value="Sulfatase_N"/>
</dbReference>
<evidence type="ECO:0000259" key="3">
    <source>
        <dbReference type="Pfam" id="PF00884"/>
    </source>
</evidence>
<protein>
    <recommendedName>
        <fullName evidence="3">Sulfatase N-terminal domain-containing protein</fullName>
    </recommendedName>
</protein>
<feature type="transmembrane region" description="Helical" evidence="2">
    <location>
        <begin position="61"/>
        <end position="79"/>
    </location>
</feature>